<evidence type="ECO:0000256" key="1">
    <source>
        <dbReference type="ARBA" id="ARBA00012417"/>
    </source>
</evidence>
<evidence type="ECO:0000313" key="7">
    <source>
        <dbReference type="Proteomes" id="UP001143362"/>
    </source>
</evidence>
<feature type="domain" description="Exonuclease" evidence="5">
    <location>
        <begin position="6"/>
        <end position="173"/>
    </location>
</feature>
<dbReference type="Pfam" id="PF00929">
    <property type="entry name" value="RNase_T"/>
    <property type="match status" value="1"/>
</dbReference>
<dbReference type="CDD" id="cd06127">
    <property type="entry name" value="DEDDh"/>
    <property type="match status" value="1"/>
</dbReference>
<keyword evidence="3 6" id="KW-0378">Hydrolase</keyword>
<reference evidence="6" key="1">
    <citation type="submission" date="2019-02" db="EMBL/GenBank/DDBJ databases">
        <authorList>
            <person name="Li S.-H."/>
        </authorList>
    </citation>
    <scope>NUCLEOTIDE SEQUENCE</scope>
    <source>
        <strain evidence="6">IMCC14734</strain>
    </source>
</reference>
<dbReference type="NCBIfam" id="TIGR00573">
    <property type="entry name" value="dnaq"/>
    <property type="match status" value="1"/>
</dbReference>
<evidence type="ECO:0000256" key="2">
    <source>
        <dbReference type="ARBA" id="ARBA00022722"/>
    </source>
</evidence>
<protein>
    <recommendedName>
        <fullName evidence="1">DNA-directed DNA polymerase</fullName>
        <ecNumber evidence="1">2.7.7.7</ecNumber>
    </recommendedName>
</protein>
<dbReference type="InterPro" id="IPR012337">
    <property type="entry name" value="RNaseH-like_sf"/>
</dbReference>
<evidence type="ECO:0000256" key="4">
    <source>
        <dbReference type="ARBA" id="ARBA00049244"/>
    </source>
</evidence>
<dbReference type="PANTHER" id="PTHR30231:SF37">
    <property type="entry name" value="EXODEOXYRIBONUCLEASE 10"/>
    <property type="match status" value="1"/>
</dbReference>
<dbReference type="SMART" id="SM00479">
    <property type="entry name" value="EXOIII"/>
    <property type="match status" value="1"/>
</dbReference>
<evidence type="ECO:0000259" key="5">
    <source>
        <dbReference type="SMART" id="SM00479"/>
    </source>
</evidence>
<dbReference type="GO" id="GO:0004527">
    <property type="term" value="F:exonuclease activity"/>
    <property type="evidence" value="ECO:0007669"/>
    <property type="project" value="UniProtKB-KW"/>
</dbReference>
<evidence type="ECO:0000313" key="6">
    <source>
        <dbReference type="EMBL" id="MCX2981557.1"/>
    </source>
</evidence>
<dbReference type="EC" id="2.7.7.7" evidence="1"/>
<dbReference type="SUPFAM" id="SSF53098">
    <property type="entry name" value="Ribonuclease H-like"/>
    <property type="match status" value="1"/>
</dbReference>
<proteinExistence type="predicted"/>
<evidence type="ECO:0000256" key="3">
    <source>
        <dbReference type="ARBA" id="ARBA00022839"/>
    </source>
</evidence>
<dbReference type="InterPro" id="IPR006054">
    <property type="entry name" value="DnaQ"/>
</dbReference>
<dbReference type="Gene3D" id="3.30.420.10">
    <property type="entry name" value="Ribonuclease H-like superfamily/Ribonuclease H"/>
    <property type="match status" value="1"/>
</dbReference>
<dbReference type="EMBL" id="SHNN01000002">
    <property type="protein sequence ID" value="MCX2981557.1"/>
    <property type="molecule type" value="Genomic_DNA"/>
</dbReference>
<name>A0ABT3TJK5_9GAMM</name>
<keyword evidence="2" id="KW-0540">Nuclease</keyword>
<dbReference type="InterPro" id="IPR013520">
    <property type="entry name" value="Ribonucl_H"/>
</dbReference>
<dbReference type="PANTHER" id="PTHR30231">
    <property type="entry name" value="DNA POLYMERASE III SUBUNIT EPSILON"/>
    <property type="match status" value="1"/>
</dbReference>
<keyword evidence="7" id="KW-1185">Reference proteome</keyword>
<dbReference type="InterPro" id="IPR036397">
    <property type="entry name" value="RNaseH_sf"/>
</dbReference>
<sequence>MSVKQRIVVIDFETTGLSARGGDRAIEVGAVAIEDGRIGATFQTLINPGRQVDSFIESYTGISNSMLAEAPNGREVFPELHEFVGDAVLVAHNASFDQNFLDAEYQRVDCTRQQPFLCSMRVARRLYPDAPNHKLGTLVDYANVPITGTFHRALADAEMTALLWLAMLATLRDGFGLEDAPLELLQKLQSVAIARADDWLAAKAAE</sequence>
<accession>A0ABT3TJK5</accession>
<comment type="caution">
    <text evidence="6">The sequence shown here is derived from an EMBL/GenBank/DDBJ whole genome shotgun (WGS) entry which is preliminary data.</text>
</comment>
<dbReference type="Proteomes" id="UP001143362">
    <property type="component" value="Unassembled WGS sequence"/>
</dbReference>
<gene>
    <name evidence="6" type="ORF">EYC98_11860</name>
</gene>
<organism evidence="6 7">
    <name type="scientific">Candidatus Litorirhabdus singularis</name>
    <dbReference type="NCBI Taxonomy" id="2518993"/>
    <lineage>
        <taxon>Bacteria</taxon>
        <taxon>Pseudomonadati</taxon>
        <taxon>Pseudomonadota</taxon>
        <taxon>Gammaproteobacteria</taxon>
        <taxon>Cellvibrionales</taxon>
        <taxon>Halieaceae</taxon>
        <taxon>Candidatus Litorirhabdus</taxon>
    </lineage>
</organism>
<keyword evidence="3 6" id="KW-0269">Exonuclease</keyword>
<comment type="catalytic activity">
    <reaction evidence="4">
        <text>DNA(n) + a 2'-deoxyribonucleoside 5'-triphosphate = DNA(n+1) + diphosphate</text>
        <dbReference type="Rhea" id="RHEA:22508"/>
        <dbReference type="Rhea" id="RHEA-COMP:17339"/>
        <dbReference type="Rhea" id="RHEA-COMP:17340"/>
        <dbReference type="ChEBI" id="CHEBI:33019"/>
        <dbReference type="ChEBI" id="CHEBI:61560"/>
        <dbReference type="ChEBI" id="CHEBI:173112"/>
        <dbReference type="EC" id="2.7.7.7"/>
    </reaction>
</comment>